<protein>
    <submittedName>
        <fullName evidence="2">32542_t:CDS:1</fullName>
    </submittedName>
</protein>
<dbReference type="EMBL" id="CAJVQB010083962">
    <property type="protein sequence ID" value="CAG8846536.1"/>
    <property type="molecule type" value="Genomic_DNA"/>
</dbReference>
<evidence type="ECO:0000313" key="2">
    <source>
        <dbReference type="EMBL" id="CAG8846536.1"/>
    </source>
</evidence>
<name>A0ABN7X3T6_GIGMA</name>
<comment type="caution">
    <text evidence="2">The sequence shown here is derived from an EMBL/GenBank/DDBJ whole genome shotgun (WGS) entry which is preliminary data.</text>
</comment>
<feature type="region of interest" description="Disordered" evidence="1">
    <location>
        <begin position="21"/>
        <end position="83"/>
    </location>
</feature>
<sequence length="156" mass="17087">DSNITTDTFCIPAPAPNFNCPQNDEDCNNSEEISDLEKRSYKKHEPIKKQKHEPFRKQKHELFKKQEHKPIKKQEHKPIKEENASPTCAPLSAACNSSHPELCCSGLCSTLPHEVPGVGCCNPIGQPCPIQTPQACCNAACVTVVGSNPPSYTCSS</sequence>
<feature type="compositionally biased region" description="Basic and acidic residues" evidence="1">
    <location>
        <begin position="35"/>
        <end position="83"/>
    </location>
</feature>
<gene>
    <name evidence="2" type="ORF">GMARGA_LOCUS38211</name>
</gene>
<keyword evidence="3" id="KW-1185">Reference proteome</keyword>
<accession>A0ABN7X3T6</accession>
<feature type="non-terminal residue" evidence="2">
    <location>
        <position position="1"/>
    </location>
</feature>
<dbReference type="Proteomes" id="UP000789901">
    <property type="component" value="Unassembled WGS sequence"/>
</dbReference>
<organism evidence="2 3">
    <name type="scientific">Gigaspora margarita</name>
    <dbReference type="NCBI Taxonomy" id="4874"/>
    <lineage>
        <taxon>Eukaryota</taxon>
        <taxon>Fungi</taxon>
        <taxon>Fungi incertae sedis</taxon>
        <taxon>Mucoromycota</taxon>
        <taxon>Glomeromycotina</taxon>
        <taxon>Glomeromycetes</taxon>
        <taxon>Diversisporales</taxon>
        <taxon>Gigasporaceae</taxon>
        <taxon>Gigaspora</taxon>
    </lineage>
</organism>
<evidence type="ECO:0000256" key="1">
    <source>
        <dbReference type="SAM" id="MobiDB-lite"/>
    </source>
</evidence>
<evidence type="ECO:0000313" key="3">
    <source>
        <dbReference type="Proteomes" id="UP000789901"/>
    </source>
</evidence>
<feature type="compositionally biased region" description="Acidic residues" evidence="1">
    <location>
        <begin position="23"/>
        <end position="34"/>
    </location>
</feature>
<proteinExistence type="predicted"/>
<reference evidence="2 3" key="1">
    <citation type="submission" date="2021-06" db="EMBL/GenBank/DDBJ databases">
        <authorList>
            <person name="Kallberg Y."/>
            <person name="Tangrot J."/>
            <person name="Rosling A."/>
        </authorList>
    </citation>
    <scope>NUCLEOTIDE SEQUENCE [LARGE SCALE GENOMIC DNA]</scope>
    <source>
        <strain evidence="2 3">120-4 pot B 10/14</strain>
    </source>
</reference>